<gene>
    <name evidence="4" type="ORF">EZS28_030479</name>
</gene>
<keyword evidence="3" id="KW-0408">Iron</keyword>
<dbReference type="InterPro" id="IPR035938">
    <property type="entry name" value="Hemerythrin-like_sf"/>
</dbReference>
<dbReference type="EMBL" id="SNRW01012307">
    <property type="protein sequence ID" value="KAA6373996.1"/>
    <property type="molecule type" value="Genomic_DNA"/>
</dbReference>
<evidence type="ECO:0008006" key="6">
    <source>
        <dbReference type="Google" id="ProtNLM"/>
    </source>
</evidence>
<dbReference type="AlphaFoldDB" id="A0A5J4UTQ2"/>
<dbReference type="Gene3D" id="1.20.120.50">
    <property type="entry name" value="Hemerythrin-like"/>
    <property type="match status" value="1"/>
</dbReference>
<organism evidence="4 5">
    <name type="scientific">Streblomastix strix</name>
    <dbReference type="NCBI Taxonomy" id="222440"/>
    <lineage>
        <taxon>Eukaryota</taxon>
        <taxon>Metamonada</taxon>
        <taxon>Preaxostyla</taxon>
        <taxon>Oxymonadida</taxon>
        <taxon>Streblomastigidae</taxon>
        <taxon>Streblomastix</taxon>
    </lineage>
</organism>
<name>A0A5J4UTQ2_9EUKA</name>
<proteinExistence type="inferred from homology"/>
<evidence type="ECO:0000256" key="3">
    <source>
        <dbReference type="ARBA" id="ARBA00023004"/>
    </source>
</evidence>
<keyword evidence="2" id="KW-0479">Metal-binding</keyword>
<evidence type="ECO:0000256" key="2">
    <source>
        <dbReference type="ARBA" id="ARBA00022723"/>
    </source>
</evidence>
<dbReference type="GO" id="GO:0046872">
    <property type="term" value="F:metal ion binding"/>
    <property type="evidence" value="ECO:0007669"/>
    <property type="project" value="UniProtKB-KW"/>
</dbReference>
<sequence>MRELDPAADASDRTGMGASAWKDEYSCDCIRLDREHQKMLISLAGLCRAIDGTMNVAEQYSKLQQLMQAKPTADGLAILEMMDQVEKEREEVRASLGSAGGDQKILLDVTAAFDEAKLQTLGKIIVRLLSIVIRQTFSALADEEHLIIKYKVSHIHKKMHQTQHAAFIRKVQTIALHVAKEARRSNKQVHSSFAQKIIQLYAGWLVDHVSKVDRELAALLIGKAPESELESDIETHEHLVVPHSYTSFLDSDNASIQDRNLFERMKKMLKLSTKKVNN</sequence>
<dbReference type="Proteomes" id="UP000324800">
    <property type="component" value="Unassembled WGS sequence"/>
</dbReference>
<dbReference type="SUPFAM" id="SSF47188">
    <property type="entry name" value="Hemerythrin-like"/>
    <property type="match status" value="1"/>
</dbReference>
<accession>A0A5J4UTQ2</accession>
<comment type="caution">
    <text evidence="4">The sequence shown here is derived from an EMBL/GenBank/DDBJ whole genome shotgun (WGS) entry which is preliminary data.</text>
</comment>
<protein>
    <recommendedName>
        <fullName evidence="6">Hemerythrin-like domain-containing protein</fullName>
    </recommendedName>
</protein>
<evidence type="ECO:0000313" key="5">
    <source>
        <dbReference type="Proteomes" id="UP000324800"/>
    </source>
</evidence>
<evidence type="ECO:0000313" key="4">
    <source>
        <dbReference type="EMBL" id="KAA6373996.1"/>
    </source>
</evidence>
<evidence type="ECO:0000256" key="1">
    <source>
        <dbReference type="ARBA" id="ARBA00010587"/>
    </source>
</evidence>
<comment type="similarity">
    <text evidence="1">Belongs to the hemerythrin family.</text>
</comment>
<reference evidence="4 5" key="1">
    <citation type="submission" date="2019-03" db="EMBL/GenBank/DDBJ databases">
        <title>Single cell metagenomics reveals metabolic interactions within the superorganism composed of flagellate Streblomastix strix and complex community of Bacteroidetes bacteria on its surface.</title>
        <authorList>
            <person name="Treitli S.C."/>
            <person name="Kolisko M."/>
            <person name="Husnik F."/>
            <person name="Keeling P."/>
            <person name="Hampl V."/>
        </authorList>
    </citation>
    <scope>NUCLEOTIDE SEQUENCE [LARGE SCALE GENOMIC DNA]</scope>
    <source>
        <strain evidence="4">ST1C</strain>
    </source>
</reference>